<dbReference type="SMART" id="SM00448">
    <property type="entry name" value="REC"/>
    <property type="match status" value="1"/>
</dbReference>
<feature type="modified residue" description="4-aspartylphosphate" evidence="1">
    <location>
        <position position="55"/>
    </location>
</feature>
<evidence type="ECO:0000259" key="3">
    <source>
        <dbReference type="PROSITE" id="PS50110"/>
    </source>
</evidence>
<organism evidence="5 6">
    <name type="scientific">Fulvivirga sediminis</name>
    <dbReference type="NCBI Taxonomy" id="2803949"/>
    <lineage>
        <taxon>Bacteria</taxon>
        <taxon>Pseudomonadati</taxon>
        <taxon>Bacteroidota</taxon>
        <taxon>Cytophagia</taxon>
        <taxon>Cytophagales</taxon>
        <taxon>Fulvivirgaceae</taxon>
        <taxon>Fulvivirga</taxon>
    </lineage>
</organism>
<keyword evidence="6" id="KW-1185">Reference proteome</keyword>
<keyword evidence="2" id="KW-0175">Coiled coil</keyword>
<keyword evidence="1" id="KW-0597">Phosphoprotein</keyword>
<accession>A0A937K130</accession>
<evidence type="ECO:0000313" key="5">
    <source>
        <dbReference type="EMBL" id="MBL3656905.1"/>
    </source>
</evidence>
<evidence type="ECO:0000256" key="1">
    <source>
        <dbReference type="PROSITE-ProRule" id="PRU00169"/>
    </source>
</evidence>
<dbReference type="PANTHER" id="PTHR37299">
    <property type="entry name" value="TRANSCRIPTIONAL REGULATOR-RELATED"/>
    <property type="match status" value="1"/>
</dbReference>
<feature type="coiled-coil region" evidence="2">
    <location>
        <begin position="112"/>
        <end position="149"/>
    </location>
</feature>
<gene>
    <name evidence="5" type="ORF">JL102_12230</name>
</gene>
<dbReference type="InterPro" id="IPR001789">
    <property type="entry name" value="Sig_transdc_resp-reg_receiver"/>
</dbReference>
<comment type="caution">
    <text evidence="5">The sequence shown here is derived from an EMBL/GenBank/DDBJ whole genome shotgun (WGS) entry which is preliminary data.</text>
</comment>
<evidence type="ECO:0000256" key="2">
    <source>
        <dbReference type="SAM" id="Coils"/>
    </source>
</evidence>
<dbReference type="AlphaFoldDB" id="A0A937K130"/>
<feature type="domain" description="Response regulatory" evidence="3">
    <location>
        <begin position="3"/>
        <end position="116"/>
    </location>
</feature>
<dbReference type="RefSeq" id="WP_202244701.1">
    <property type="nucleotide sequence ID" value="NZ_JAESIY010000006.1"/>
</dbReference>
<dbReference type="SMART" id="SM00850">
    <property type="entry name" value="LytTR"/>
    <property type="match status" value="1"/>
</dbReference>
<reference evidence="5" key="1">
    <citation type="submission" date="2021-01" db="EMBL/GenBank/DDBJ databases">
        <title>Fulvivirga kasyanovii gen. nov., sp nov., a novel member of the phylum Bacteroidetes isolated from seawater in a mussel farm.</title>
        <authorList>
            <person name="Zhao L.-H."/>
            <person name="Wang Z.-J."/>
        </authorList>
    </citation>
    <scope>NUCLEOTIDE SEQUENCE</scope>
    <source>
        <strain evidence="5">2943</strain>
    </source>
</reference>
<dbReference type="GO" id="GO:0003677">
    <property type="term" value="F:DNA binding"/>
    <property type="evidence" value="ECO:0007669"/>
    <property type="project" value="InterPro"/>
</dbReference>
<proteinExistence type="predicted"/>
<sequence length="243" mass="27898">MIKVVIVEDEINARNSLKKLLSLLNSDIEIVGETGYVSEALQLLSTQEVDLVFLDVRLEDGTGLDILEQLEDVSFKIIFTTAYDQYAINAFKYSATDYLLKPLDPLELDEAIKKAQSSIENEKQRQELLEVLKNNLAKKEAQIVVKTTEQQYILKLQDIVRLEADAAYTVFITIESRIIASKNLRHYQEMLSEDFVRCHQSHLVNMKHVKSLYKGKFLKMTNDDLVAISTRKRSDIISLLDRN</sequence>
<dbReference type="PANTHER" id="PTHR37299:SF1">
    <property type="entry name" value="STAGE 0 SPORULATION PROTEIN A HOMOLOG"/>
    <property type="match status" value="1"/>
</dbReference>
<dbReference type="SUPFAM" id="SSF52172">
    <property type="entry name" value="CheY-like"/>
    <property type="match status" value="1"/>
</dbReference>
<dbReference type="Proteomes" id="UP000659388">
    <property type="component" value="Unassembled WGS sequence"/>
</dbReference>
<evidence type="ECO:0000313" key="6">
    <source>
        <dbReference type="Proteomes" id="UP000659388"/>
    </source>
</evidence>
<dbReference type="Pfam" id="PF04397">
    <property type="entry name" value="LytTR"/>
    <property type="match status" value="1"/>
</dbReference>
<dbReference type="GO" id="GO:0000156">
    <property type="term" value="F:phosphorelay response regulator activity"/>
    <property type="evidence" value="ECO:0007669"/>
    <property type="project" value="InterPro"/>
</dbReference>
<name>A0A937K130_9BACT</name>
<protein>
    <submittedName>
        <fullName evidence="5">Response regulator transcription factor</fullName>
    </submittedName>
</protein>
<dbReference type="InterPro" id="IPR046947">
    <property type="entry name" value="LytR-like"/>
</dbReference>
<dbReference type="Gene3D" id="2.40.50.1020">
    <property type="entry name" value="LytTr DNA-binding domain"/>
    <property type="match status" value="1"/>
</dbReference>
<dbReference type="Gene3D" id="3.40.50.2300">
    <property type="match status" value="1"/>
</dbReference>
<feature type="domain" description="HTH LytTR-type" evidence="4">
    <location>
        <begin position="143"/>
        <end position="242"/>
    </location>
</feature>
<dbReference type="PROSITE" id="PS50930">
    <property type="entry name" value="HTH_LYTTR"/>
    <property type="match status" value="1"/>
</dbReference>
<dbReference type="EMBL" id="JAESIY010000006">
    <property type="protein sequence ID" value="MBL3656905.1"/>
    <property type="molecule type" value="Genomic_DNA"/>
</dbReference>
<dbReference type="InterPro" id="IPR007492">
    <property type="entry name" value="LytTR_DNA-bd_dom"/>
</dbReference>
<evidence type="ECO:0000259" key="4">
    <source>
        <dbReference type="PROSITE" id="PS50930"/>
    </source>
</evidence>
<dbReference type="PROSITE" id="PS50110">
    <property type="entry name" value="RESPONSE_REGULATORY"/>
    <property type="match status" value="1"/>
</dbReference>
<dbReference type="Pfam" id="PF00072">
    <property type="entry name" value="Response_reg"/>
    <property type="match status" value="1"/>
</dbReference>
<dbReference type="InterPro" id="IPR011006">
    <property type="entry name" value="CheY-like_superfamily"/>
</dbReference>